<dbReference type="Proteomes" id="UP000678393">
    <property type="component" value="Unassembled WGS sequence"/>
</dbReference>
<dbReference type="FunFam" id="3.20.20.80:FF:000013">
    <property type="entry name" value="lactase-phlorizin hydrolase"/>
    <property type="match status" value="2"/>
</dbReference>
<organism evidence="7 8">
    <name type="scientific">Candidula unifasciata</name>
    <dbReference type="NCBI Taxonomy" id="100452"/>
    <lineage>
        <taxon>Eukaryota</taxon>
        <taxon>Metazoa</taxon>
        <taxon>Spiralia</taxon>
        <taxon>Lophotrochozoa</taxon>
        <taxon>Mollusca</taxon>
        <taxon>Gastropoda</taxon>
        <taxon>Heterobranchia</taxon>
        <taxon>Euthyneura</taxon>
        <taxon>Panpulmonata</taxon>
        <taxon>Eupulmonata</taxon>
        <taxon>Stylommatophora</taxon>
        <taxon>Helicina</taxon>
        <taxon>Helicoidea</taxon>
        <taxon>Geomitridae</taxon>
        <taxon>Candidula</taxon>
    </lineage>
</organism>
<dbReference type="GO" id="GO:0005975">
    <property type="term" value="P:carbohydrate metabolic process"/>
    <property type="evidence" value="ECO:0007669"/>
    <property type="project" value="InterPro"/>
</dbReference>
<keyword evidence="4" id="KW-0325">Glycoprotein</keyword>
<evidence type="ECO:0008006" key="9">
    <source>
        <dbReference type="Google" id="ProtNLM"/>
    </source>
</evidence>
<dbReference type="PANTHER" id="PTHR10353">
    <property type="entry name" value="GLYCOSYL HYDROLASE"/>
    <property type="match status" value="1"/>
</dbReference>
<dbReference type="InterPro" id="IPR017853">
    <property type="entry name" value="GH"/>
</dbReference>
<dbReference type="PROSITE" id="PS00653">
    <property type="entry name" value="GLYCOSYL_HYDROL_F1_2"/>
    <property type="match status" value="1"/>
</dbReference>
<sequence>MRSVLYLIWLVFSACCAGESRLIYGEFPPSFIFGVSSSAFPADGVWDKDRKDASICDELTKNGSSIHGSGDARTAADGYQNVKTDVQLLKSLGVSHYKFSLSWPRILPAGTTERVNDKGVAYYNELIDKLLANDIQPFITLHHWDLPQQLQNLGGWANESSVTWFKEYADLCFKTFGDRVKIWTTIEDPVTLAYKGYETGDHASGLKNPDLVYLVGHNLIRAHTEAYIIYKDTYRASQNGQVGIVLNSDWYVPKTTSASYVDAALRALAFYLGWIADPLFKGDYPALMRKYLGNRNLQKGVPRRTLPKFNKREKSRIKGALDFLAISHFKTKLVSHKTNMGNGFLKDQDILLEVDTSYPNLEYRPETNPDSDKRLMGFGLRDLLVYLTTTYNNPAIYVTENGLETCGTLQDQDRIDYIRDYSNNVLQAIIAGSDVRGYFVHSLVDGFALDQTYTIKTGLYFVDMDTKDRPRYPRSSATFYKMLVAKRSFDDKLINFRAFPHDRHEFYYGRFPSNFLWGAATSAYQIEGAWNEDGKGVSIWDTFAHNNKIEGNQTGDVAADSYHLYQEDVNNLEKLGVDFYRFSIAWTRILPNGTIDNINQAGIDYYNRLIDALLAKNIIPMVTLYHWDLPQTLQDYGGWTNESMVNIFGEYARICFQHFGDRVKHWITFNEPYVFTVFVYETGMHPPGKSRPGIVVYQAAHNVLRAHTRAYHIYKDSFKNSQKGVVGITLSVEFMVPMTDSPEDAEAADRAMEFNFGWFANAIFSGSGDYPQVMKKFIGDKSRRQGFASSRLPEFTDAEKKLIN</sequence>
<evidence type="ECO:0000256" key="3">
    <source>
        <dbReference type="ARBA" id="ARBA00022801"/>
    </source>
</evidence>
<dbReference type="InterPro" id="IPR001360">
    <property type="entry name" value="Glyco_hydro_1"/>
</dbReference>
<dbReference type="InterPro" id="IPR033132">
    <property type="entry name" value="GH_1_N_CS"/>
</dbReference>
<evidence type="ECO:0000256" key="1">
    <source>
        <dbReference type="ARBA" id="ARBA00010838"/>
    </source>
</evidence>
<gene>
    <name evidence="7" type="ORF">CUNI_LOCUS14553</name>
</gene>
<dbReference type="PANTHER" id="PTHR10353:SF36">
    <property type="entry name" value="LP05116P"/>
    <property type="match status" value="1"/>
</dbReference>
<feature type="signal peptide" evidence="6">
    <location>
        <begin position="1"/>
        <end position="18"/>
    </location>
</feature>
<comment type="caution">
    <text evidence="7">The sequence shown here is derived from an EMBL/GenBank/DDBJ whole genome shotgun (WGS) entry which is preliminary data.</text>
</comment>
<dbReference type="PRINTS" id="PR00131">
    <property type="entry name" value="GLHYDRLASE1"/>
</dbReference>
<accession>A0A8S3ZMK4</accession>
<keyword evidence="8" id="KW-1185">Reference proteome</keyword>
<feature type="chain" id="PRO_5035873661" description="Beta-glucosidase" evidence="6">
    <location>
        <begin position="19"/>
        <end position="804"/>
    </location>
</feature>
<dbReference type="OrthoDB" id="65569at2759"/>
<evidence type="ECO:0000256" key="2">
    <source>
        <dbReference type="ARBA" id="ARBA00011738"/>
    </source>
</evidence>
<proteinExistence type="inferred from homology"/>
<evidence type="ECO:0000313" key="7">
    <source>
        <dbReference type="EMBL" id="CAG5128995.1"/>
    </source>
</evidence>
<dbReference type="PROSITE" id="PS51257">
    <property type="entry name" value="PROKAR_LIPOPROTEIN"/>
    <property type="match status" value="1"/>
</dbReference>
<keyword evidence="3" id="KW-0378">Hydrolase</keyword>
<evidence type="ECO:0000313" key="8">
    <source>
        <dbReference type="Proteomes" id="UP000678393"/>
    </source>
</evidence>
<dbReference type="GO" id="GO:0008422">
    <property type="term" value="F:beta-glucosidase activity"/>
    <property type="evidence" value="ECO:0007669"/>
    <property type="project" value="TreeGrafter"/>
</dbReference>
<dbReference type="AlphaFoldDB" id="A0A8S3ZMK4"/>
<comment type="subunit">
    <text evidence="2">Homodimer.</text>
</comment>
<dbReference type="Gene3D" id="3.20.20.80">
    <property type="entry name" value="Glycosidases"/>
    <property type="match status" value="2"/>
</dbReference>
<comment type="similarity">
    <text evidence="1">Belongs to the glycosyl hydrolase 1 family.</text>
</comment>
<keyword evidence="6" id="KW-0732">Signal</keyword>
<evidence type="ECO:0000256" key="4">
    <source>
        <dbReference type="ARBA" id="ARBA00023180"/>
    </source>
</evidence>
<protein>
    <recommendedName>
        <fullName evidence="9">Beta-glucosidase</fullName>
    </recommendedName>
</protein>
<dbReference type="Pfam" id="PF00232">
    <property type="entry name" value="Glyco_hydro_1"/>
    <property type="match status" value="2"/>
</dbReference>
<reference evidence="7" key="1">
    <citation type="submission" date="2021-04" db="EMBL/GenBank/DDBJ databases">
        <authorList>
            <consortium name="Molecular Ecology Group"/>
        </authorList>
    </citation>
    <scope>NUCLEOTIDE SEQUENCE</scope>
</reference>
<evidence type="ECO:0000256" key="5">
    <source>
        <dbReference type="ARBA" id="ARBA00023295"/>
    </source>
</evidence>
<dbReference type="EMBL" id="CAJHNH020003318">
    <property type="protein sequence ID" value="CAG5128995.1"/>
    <property type="molecule type" value="Genomic_DNA"/>
</dbReference>
<feature type="non-terminal residue" evidence="7">
    <location>
        <position position="804"/>
    </location>
</feature>
<name>A0A8S3ZMK4_9EUPU</name>
<dbReference type="SUPFAM" id="SSF51445">
    <property type="entry name" value="(Trans)glycosidases"/>
    <property type="match status" value="2"/>
</dbReference>
<evidence type="ECO:0000256" key="6">
    <source>
        <dbReference type="SAM" id="SignalP"/>
    </source>
</evidence>
<keyword evidence="5" id="KW-0326">Glycosidase</keyword>